<feature type="transmembrane region" description="Helical" evidence="7">
    <location>
        <begin position="12"/>
        <end position="36"/>
    </location>
</feature>
<keyword evidence="9" id="KW-1185">Reference proteome</keyword>
<dbReference type="GO" id="GO:0005886">
    <property type="term" value="C:plasma membrane"/>
    <property type="evidence" value="ECO:0007669"/>
    <property type="project" value="UniProtKB-SubCell"/>
</dbReference>
<dbReference type="AlphaFoldDB" id="A0AAP5M8I7"/>
<keyword evidence="3" id="KW-1003">Cell membrane</keyword>
<keyword evidence="6 7" id="KW-0472">Membrane</keyword>
<proteinExistence type="inferred from homology"/>
<dbReference type="EMBL" id="JAALHA020000003">
    <property type="protein sequence ID" value="MDR9894767.1"/>
    <property type="molecule type" value="Genomic_DNA"/>
</dbReference>
<feature type="transmembrane region" description="Helical" evidence="7">
    <location>
        <begin position="281"/>
        <end position="304"/>
    </location>
</feature>
<evidence type="ECO:0000256" key="2">
    <source>
        <dbReference type="ARBA" id="ARBA00007430"/>
    </source>
</evidence>
<dbReference type="PANTHER" id="PTHR30250">
    <property type="entry name" value="PST FAMILY PREDICTED COLANIC ACID TRANSPORTER"/>
    <property type="match status" value="1"/>
</dbReference>
<accession>A0AAP5M8I7</accession>
<evidence type="ECO:0000256" key="5">
    <source>
        <dbReference type="ARBA" id="ARBA00022989"/>
    </source>
</evidence>
<dbReference type="Pfam" id="PF13440">
    <property type="entry name" value="Polysacc_synt_3"/>
    <property type="match status" value="1"/>
</dbReference>
<comment type="caution">
    <text evidence="8">The sequence shown here is derived from an EMBL/GenBank/DDBJ whole genome shotgun (WGS) entry which is preliminary data.</text>
</comment>
<comment type="subcellular location">
    <subcellularLocation>
        <location evidence="1">Cell membrane</location>
        <topology evidence="1">Multi-pass membrane protein</topology>
    </subcellularLocation>
</comment>
<feature type="transmembrane region" description="Helical" evidence="7">
    <location>
        <begin position="79"/>
        <end position="105"/>
    </location>
</feature>
<evidence type="ECO:0000313" key="9">
    <source>
        <dbReference type="Proteomes" id="UP000667802"/>
    </source>
</evidence>
<evidence type="ECO:0000256" key="1">
    <source>
        <dbReference type="ARBA" id="ARBA00004651"/>
    </source>
</evidence>
<dbReference type="InterPro" id="IPR050833">
    <property type="entry name" value="Poly_Biosynth_Transport"/>
</dbReference>
<reference evidence="9" key="1">
    <citation type="journal article" date="2021" name="Science">
        <title>Hunting the eagle killer: A cyanobacterial neurotoxin causes vacuolar myelinopathy.</title>
        <authorList>
            <person name="Breinlinger S."/>
            <person name="Phillips T.J."/>
            <person name="Haram B.N."/>
            <person name="Mares J."/>
            <person name="Martinez Yerena J.A."/>
            <person name="Hrouzek P."/>
            <person name="Sobotka R."/>
            <person name="Henderson W.M."/>
            <person name="Schmieder P."/>
            <person name="Williams S.M."/>
            <person name="Lauderdale J.D."/>
            <person name="Wilde H.D."/>
            <person name="Gerrin W."/>
            <person name="Kust A."/>
            <person name="Washington J.W."/>
            <person name="Wagner C."/>
            <person name="Geier B."/>
            <person name="Liebeke M."/>
            <person name="Enke H."/>
            <person name="Niedermeyer T.H.J."/>
            <person name="Wilde S.B."/>
        </authorList>
    </citation>
    <scope>NUCLEOTIDE SEQUENCE [LARGE SCALE GENOMIC DNA]</scope>
    <source>
        <strain evidence="9">Thurmond2011</strain>
    </source>
</reference>
<dbReference type="Proteomes" id="UP000667802">
    <property type="component" value="Unassembled WGS sequence"/>
</dbReference>
<dbReference type="PANTHER" id="PTHR30250:SF10">
    <property type="entry name" value="LIPOPOLYSACCHARIDE BIOSYNTHESIS PROTEIN WZXC"/>
    <property type="match status" value="1"/>
</dbReference>
<feature type="transmembrane region" description="Helical" evidence="7">
    <location>
        <begin position="356"/>
        <end position="372"/>
    </location>
</feature>
<keyword evidence="4 7" id="KW-0812">Transmembrane</keyword>
<feature type="transmembrane region" description="Helical" evidence="7">
    <location>
        <begin position="411"/>
        <end position="428"/>
    </location>
</feature>
<feature type="transmembrane region" description="Helical" evidence="7">
    <location>
        <begin position="316"/>
        <end position="335"/>
    </location>
</feature>
<keyword evidence="5 7" id="KW-1133">Transmembrane helix</keyword>
<evidence type="ECO:0000256" key="3">
    <source>
        <dbReference type="ARBA" id="ARBA00022475"/>
    </source>
</evidence>
<organism evidence="8 9">
    <name type="scientific">Aetokthonos hydrillicola Thurmond2011</name>
    <dbReference type="NCBI Taxonomy" id="2712845"/>
    <lineage>
        <taxon>Bacteria</taxon>
        <taxon>Bacillati</taxon>
        <taxon>Cyanobacteriota</taxon>
        <taxon>Cyanophyceae</taxon>
        <taxon>Nostocales</taxon>
        <taxon>Hapalosiphonaceae</taxon>
        <taxon>Aetokthonos</taxon>
    </lineage>
</organism>
<evidence type="ECO:0000256" key="6">
    <source>
        <dbReference type="ARBA" id="ARBA00023136"/>
    </source>
</evidence>
<sequence>MKQISLIKSGLWITYSTFLLRFFALLSNLVLARLLLPSDFGVIGVAYVFWSFFTLFTQSTTGSFIVYKGTEDKRYLNTTYTISLYIGVSFAVAMIATAPLVANFFHQPNLTWILIVFAFNLVLSSILYVYSGIMTRQMQYQEQANITLISSITRLLCTTGSALAGLSYWSFVIGDTASWIVGCILCRYKSGHRLRLEINPEVKSEVLSFCLGATGSSFGFYVNANVDNLVVGKVLGNASLGYYNLAYQLTMALSTIFNSVIGQLGTPIFAQLTDEKEQENALFNVVEQVAFITAPIYALILLTLDKSLITLAFGAKWTPMTIVIPGLLVFAYFRVINSPLDSMLSAKGRPDINAKVNLYIAPIAVFGFVFGAKYAGILGVSVAVASILGFVWTFSWWLAGCKQFNWSMRRFLLSCFIPVLLIILPLVISINLPLILKQIVFVLIYILSIKFILPRQFIKYQIVASQSARFLKEKLGY</sequence>
<protein>
    <submittedName>
        <fullName evidence="8">Lipopolysaccharide biosynthesis protein</fullName>
    </submittedName>
</protein>
<evidence type="ECO:0000256" key="7">
    <source>
        <dbReference type="SAM" id="Phobius"/>
    </source>
</evidence>
<feature type="transmembrane region" description="Helical" evidence="7">
    <location>
        <begin position="434"/>
        <end position="453"/>
    </location>
</feature>
<feature type="transmembrane region" description="Helical" evidence="7">
    <location>
        <begin position="42"/>
        <end position="67"/>
    </location>
</feature>
<name>A0AAP5M8I7_9CYAN</name>
<feature type="transmembrane region" description="Helical" evidence="7">
    <location>
        <begin position="111"/>
        <end position="131"/>
    </location>
</feature>
<feature type="transmembrane region" description="Helical" evidence="7">
    <location>
        <begin position="378"/>
        <end position="399"/>
    </location>
</feature>
<evidence type="ECO:0000256" key="4">
    <source>
        <dbReference type="ARBA" id="ARBA00022692"/>
    </source>
</evidence>
<dbReference type="RefSeq" id="WP_208339693.1">
    <property type="nucleotide sequence ID" value="NZ_CAWQFN010000563.1"/>
</dbReference>
<dbReference type="CDD" id="cd13127">
    <property type="entry name" value="MATE_tuaB_like"/>
    <property type="match status" value="1"/>
</dbReference>
<comment type="similarity">
    <text evidence="2">Belongs to the polysaccharide synthase family.</text>
</comment>
<gene>
    <name evidence="8" type="ORF">G7B40_009320</name>
</gene>
<evidence type="ECO:0000313" key="8">
    <source>
        <dbReference type="EMBL" id="MDR9894767.1"/>
    </source>
</evidence>